<dbReference type="InterPro" id="IPR012677">
    <property type="entry name" value="Nucleotide-bd_a/b_plait_sf"/>
</dbReference>
<evidence type="ECO:0000313" key="9">
    <source>
        <dbReference type="Proteomes" id="UP000829291"/>
    </source>
</evidence>
<name>A0A6J0BQV3_NEOLC</name>
<keyword evidence="9" id="KW-1185">Reference proteome</keyword>
<comment type="similarity">
    <text evidence="2">Belongs to the Musashi family.</text>
</comment>
<dbReference type="InterPro" id="IPR035979">
    <property type="entry name" value="RBD_domain_sf"/>
</dbReference>
<dbReference type="InterPro" id="IPR000504">
    <property type="entry name" value="RRM_dom"/>
</dbReference>
<reference evidence="10" key="1">
    <citation type="submission" date="2025-08" db="UniProtKB">
        <authorList>
            <consortium name="RefSeq"/>
        </authorList>
    </citation>
    <scope>IDENTIFICATION</scope>
    <source>
        <tissue evidence="10">Thorax and Abdomen</tissue>
    </source>
</reference>
<sequence length="393" mass="41916">MEPQTQEIVASGSPAEVPNDPGKMFIGGLSWQTSPESLREYFTKYGEITEVMVMKDPTTRRSSSGELASYVVDSTGRMFTPRGFGFITFADPASVDKVLAQGTHELDGKKIDPKVAFPRRAHPKMVTRTKKIFVGGLSAPTTLEDVKNYFEQFGPIEDAMLMFDKQTNRHRGFGFVTFQSEDVVDKVCEIHFHEINNKMVECKKAQPKEVMLPANLAKTRAAGRGAYDFMWSLGALPDGFPAAAYAAYAAGRSYSGYPSFGLPYPTVDLTNGQLTPNNNTPLLTQALSVMNNYQAAAQAGFPPASPHGAAGHGGPQNRSFPAANSPGPIDMYSSSAAAAAAAAAADSAVASYVQAAASPQPPTTAFPAIAVSRAPLNYSPGPLIPAAFTNGYH</sequence>
<dbReference type="PROSITE" id="PS50102">
    <property type="entry name" value="RRM"/>
    <property type="match status" value="2"/>
</dbReference>
<dbReference type="PANTHER" id="PTHR48032">
    <property type="entry name" value="RNA-BINDING PROTEIN MUSASHI HOMOLOG RBP6"/>
    <property type="match status" value="1"/>
</dbReference>
<feature type="domain" description="RRM" evidence="8">
    <location>
        <begin position="22"/>
        <end position="120"/>
    </location>
</feature>
<dbReference type="AlphaFoldDB" id="A0A6J0BQV3"/>
<organism evidence="10">
    <name type="scientific">Neodiprion lecontei</name>
    <name type="common">Redheaded pine sawfly</name>
    <dbReference type="NCBI Taxonomy" id="441921"/>
    <lineage>
        <taxon>Eukaryota</taxon>
        <taxon>Metazoa</taxon>
        <taxon>Ecdysozoa</taxon>
        <taxon>Arthropoda</taxon>
        <taxon>Hexapoda</taxon>
        <taxon>Insecta</taxon>
        <taxon>Pterygota</taxon>
        <taxon>Neoptera</taxon>
        <taxon>Endopterygota</taxon>
        <taxon>Hymenoptera</taxon>
        <taxon>Tenthredinoidea</taxon>
        <taxon>Diprionidae</taxon>
        <taxon>Diprioninae</taxon>
        <taxon>Neodiprion</taxon>
    </lineage>
</organism>
<dbReference type="GeneID" id="107222160"/>
<evidence type="ECO:0000256" key="2">
    <source>
        <dbReference type="ARBA" id="ARBA00006635"/>
    </source>
</evidence>
<dbReference type="RefSeq" id="XP_015516890.2">
    <property type="nucleotide sequence ID" value="XM_015661404.2"/>
</dbReference>
<protein>
    <submittedName>
        <fullName evidence="10">RNA-binding protein Musashi homolog Rbp6 isoform X12</fullName>
    </submittedName>
</protein>
<dbReference type="OrthoDB" id="1875751at2759"/>
<dbReference type="GO" id="GO:0005737">
    <property type="term" value="C:cytoplasm"/>
    <property type="evidence" value="ECO:0007669"/>
    <property type="project" value="UniProtKB-SubCell"/>
</dbReference>
<keyword evidence="5 6" id="KW-0694">RNA-binding</keyword>
<evidence type="ECO:0000313" key="10">
    <source>
        <dbReference type="RefSeq" id="XP_015516890.2"/>
    </source>
</evidence>
<accession>A0A6J0BQV3</accession>
<dbReference type="PANTHER" id="PTHR48032:SF18">
    <property type="entry name" value="RRM DOMAIN-CONTAINING PROTEIN"/>
    <property type="match status" value="1"/>
</dbReference>
<comment type="subcellular location">
    <subcellularLocation>
        <location evidence="1">Cytoplasm</location>
    </subcellularLocation>
</comment>
<evidence type="ECO:0000256" key="6">
    <source>
        <dbReference type="PROSITE-ProRule" id="PRU00176"/>
    </source>
</evidence>
<dbReference type="GO" id="GO:0003729">
    <property type="term" value="F:mRNA binding"/>
    <property type="evidence" value="ECO:0007669"/>
    <property type="project" value="TreeGrafter"/>
</dbReference>
<dbReference type="SMART" id="SM00360">
    <property type="entry name" value="RRM"/>
    <property type="match status" value="2"/>
</dbReference>
<keyword evidence="3" id="KW-0963">Cytoplasm</keyword>
<dbReference type="CDD" id="cd12576">
    <property type="entry name" value="RRM1_MSI"/>
    <property type="match status" value="1"/>
</dbReference>
<evidence type="ECO:0000256" key="5">
    <source>
        <dbReference type="ARBA" id="ARBA00022884"/>
    </source>
</evidence>
<feature type="domain" description="RRM" evidence="8">
    <location>
        <begin position="130"/>
        <end position="207"/>
    </location>
</feature>
<feature type="region of interest" description="Disordered" evidence="7">
    <location>
        <begin position="301"/>
        <end position="325"/>
    </location>
</feature>
<gene>
    <name evidence="10" type="primary">LOC107222160</name>
</gene>
<evidence type="ECO:0000256" key="3">
    <source>
        <dbReference type="ARBA" id="ARBA00022490"/>
    </source>
</evidence>
<dbReference type="Pfam" id="PF00076">
    <property type="entry name" value="RRM_1"/>
    <property type="match status" value="2"/>
</dbReference>
<dbReference type="CDD" id="cd12323">
    <property type="entry name" value="RRM2_MSI"/>
    <property type="match status" value="1"/>
</dbReference>
<proteinExistence type="inferred from homology"/>
<dbReference type="SUPFAM" id="SSF54928">
    <property type="entry name" value="RNA-binding domain, RBD"/>
    <property type="match status" value="2"/>
</dbReference>
<dbReference type="Gene3D" id="3.30.70.330">
    <property type="match status" value="2"/>
</dbReference>
<evidence type="ECO:0000256" key="7">
    <source>
        <dbReference type="SAM" id="MobiDB-lite"/>
    </source>
</evidence>
<dbReference type="GO" id="GO:0006417">
    <property type="term" value="P:regulation of translation"/>
    <property type="evidence" value="ECO:0007669"/>
    <property type="project" value="TreeGrafter"/>
</dbReference>
<evidence type="ECO:0000256" key="4">
    <source>
        <dbReference type="ARBA" id="ARBA00022737"/>
    </source>
</evidence>
<dbReference type="Proteomes" id="UP000829291">
    <property type="component" value="Chromosome 5"/>
</dbReference>
<keyword evidence="4" id="KW-0677">Repeat</keyword>
<evidence type="ECO:0000256" key="1">
    <source>
        <dbReference type="ARBA" id="ARBA00004496"/>
    </source>
</evidence>
<dbReference type="InterPro" id="IPR034126">
    <property type="entry name" value="MSI_RRM2"/>
</dbReference>
<evidence type="ECO:0000259" key="8">
    <source>
        <dbReference type="PROSITE" id="PS50102"/>
    </source>
</evidence>